<dbReference type="Gene3D" id="1.20.1250.20">
    <property type="entry name" value="MFS general substrate transporter like domains"/>
    <property type="match status" value="1"/>
</dbReference>
<keyword evidence="2" id="KW-1003">Cell membrane</keyword>
<keyword evidence="4 7" id="KW-1133">Transmembrane helix</keyword>
<feature type="transmembrane region" description="Helical" evidence="7">
    <location>
        <begin position="73"/>
        <end position="95"/>
    </location>
</feature>
<evidence type="ECO:0000256" key="2">
    <source>
        <dbReference type="ARBA" id="ARBA00022475"/>
    </source>
</evidence>
<dbReference type="Proteomes" id="UP001236014">
    <property type="component" value="Chromosome"/>
</dbReference>
<feature type="transmembrane region" description="Helical" evidence="7">
    <location>
        <begin position="346"/>
        <end position="370"/>
    </location>
</feature>
<dbReference type="CDD" id="cd06173">
    <property type="entry name" value="MFS_MefA_like"/>
    <property type="match status" value="1"/>
</dbReference>
<protein>
    <submittedName>
        <fullName evidence="8">MFS transporter</fullName>
    </submittedName>
</protein>
<dbReference type="SUPFAM" id="SSF103473">
    <property type="entry name" value="MFS general substrate transporter"/>
    <property type="match status" value="1"/>
</dbReference>
<gene>
    <name evidence="8" type="ORF">QRX50_03715</name>
</gene>
<proteinExistence type="predicted"/>
<keyword evidence="5 7" id="KW-0472">Membrane</keyword>
<evidence type="ECO:0000313" key="9">
    <source>
        <dbReference type="Proteomes" id="UP001236014"/>
    </source>
</evidence>
<evidence type="ECO:0000256" key="7">
    <source>
        <dbReference type="SAM" id="Phobius"/>
    </source>
</evidence>
<feature type="transmembrane region" description="Helical" evidence="7">
    <location>
        <begin position="43"/>
        <end position="61"/>
    </location>
</feature>
<feature type="transmembrane region" description="Helical" evidence="7">
    <location>
        <begin position="220"/>
        <end position="243"/>
    </location>
</feature>
<evidence type="ECO:0000256" key="6">
    <source>
        <dbReference type="SAM" id="MobiDB-lite"/>
    </source>
</evidence>
<keyword evidence="3 7" id="KW-0812">Transmembrane</keyword>
<feature type="region of interest" description="Disordered" evidence="6">
    <location>
        <begin position="396"/>
        <end position="425"/>
    </location>
</feature>
<evidence type="ECO:0000256" key="4">
    <source>
        <dbReference type="ARBA" id="ARBA00022989"/>
    </source>
</evidence>
<evidence type="ECO:0000313" key="8">
    <source>
        <dbReference type="EMBL" id="WIX79919.1"/>
    </source>
</evidence>
<feature type="transmembrane region" description="Helical" evidence="7">
    <location>
        <begin position="376"/>
        <end position="394"/>
    </location>
</feature>
<dbReference type="KEGG" id="acab:QRX50_03715"/>
<feature type="transmembrane region" description="Helical" evidence="7">
    <location>
        <begin position="12"/>
        <end position="37"/>
    </location>
</feature>
<evidence type="ECO:0000256" key="5">
    <source>
        <dbReference type="ARBA" id="ARBA00023136"/>
    </source>
</evidence>
<reference evidence="8 9" key="1">
    <citation type="submission" date="2023-06" db="EMBL/GenBank/DDBJ databases">
        <authorList>
            <person name="Oyuntsetseg B."/>
            <person name="Kim S.B."/>
        </authorList>
    </citation>
    <scope>NUCLEOTIDE SEQUENCE [LARGE SCALE GENOMIC DNA]</scope>
    <source>
        <strain evidence="8 9">2-15</strain>
    </source>
</reference>
<dbReference type="RefSeq" id="WP_285970595.1">
    <property type="nucleotide sequence ID" value="NZ_CP127294.1"/>
</dbReference>
<sequence>MALGQDFRRLWLAYAASTAGTFLALDAFPFIAVTVLHSSTTEVSVLAAAGLAVGALIAVPLGPWVEFRRKRPVLVAMDAVRFVALLTLPLGYAFGGLTFGQLVAVSVVVAAANIVFTAASGAYLKGLATGEDLLVANGRFETTQWTATAVGPPSGGALIGVFGPLATVVLDSVSYLLSALAIGAIRTPEPPPTARPATVRTRDVLDGWHYILGHPRLRALFLNTTLVNGLIMATAPLLAILLLRELGFAAWQYGLAFGAPCLGGLLGSRLSRRITARFGPERVLLVTGTLRVIWPVALAFTPHGPAGLGFVMLVEFGLILTIGIFSPVSATYRLQETETSRAARVLSAWGITAGATRAALTLAWGALGAWLGTREAIGLAGLLMLATPVLLWRVRTTSRPPRPPRPRKSGPPRATPAAPASRPAP</sequence>
<organism evidence="8 9">
    <name type="scientific">Amycolatopsis carbonis</name>
    <dbReference type="NCBI Taxonomy" id="715471"/>
    <lineage>
        <taxon>Bacteria</taxon>
        <taxon>Bacillati</taxon>
        <taxon>Actinomycetota</taxon>
        <taxon>Actinomycetes</taxon>
        <taxon>Pseudonocardiales</taxon>
        <taxon>Pseudonocardiaceae</taxon>
        <taxon>Amycolatopsis</taxon>
    </lineage>
</organism>
<evidence type="ECO:0000256" key="1">
    <source>
        <dbReference type="ARBA" id="ARBA00004651"/>
    </source>
</evidence>
<keyword evidence="9" id="KW-1185">Reference proteome</keyword>
<dbReference type="GO" id="GO:0005886">
    <property type="term" value="C:plasma membrane"/>
    <property type="evidence" value="ECO:0007669"/>
    <property type="project" value="UniProtKB-SubCell"/>
</dbReference>
<dbReference type="Pfam" id="PF07690">
    <property type="entry name" value="MFS_1"/>
    <property type="match status" value="1"/>
</dbReference>
<feature type="compositionally biased region" description="Low complexity" evidence="6">
    <location>
        <begin position="411"/>
        <end position="425"/>
    </location>
</feature>
<dbReference type="GO" id="GO:0022857">
    <property type="term" value="F:transmembrane transporter activity"/>
    <property type="evidence" value="ECO:0007669"/>
    <property type="project" value="InterPro"/>
</dbReference>
<feature type="transmembrane region" description="Helical" evidence="7">
    <location>
        <begin position="283"/>
        <end position="300"/>
    </location>
</feature>
<comment type="subcellular location">
    <subcellularLocation>
        <location evidence="1">Cell membrane</location>
        <topology evidence="1">Multi-pass membrane protein</topology>
    </subcellularLocation>
</comment>
<dbReference type="InterPro" id="IPR011701">
    <property type="entry name" value="MFS"/>
</dbReference>
<dbReference type="InterPro" id="IPR036259">
    <property type="entry name" value="MFS_trans_sf"/>
</dbReference>
<feature type="transmembrane region" description="Helical" evidence="7">
    <location>
        <begin position="306"/>
        <end position="325"/>
    </location>
</feature>
<evidence type="ECO:0000256" key="3">
    <source>
        <dbReference type="ARBA" id="ARBA00022692"/>
    </source>
</evidence>
<dbReference type="PANTHER" id="PTHR23513">
    <property type="entry name" value="INTEGRAL MEMBRANE EFFLUX PROTEIN-RELATED"/>
    <property type="match status" value="1"/>
</dbReference>
<accession>A0A9Y2IH99</accession>
<name>A0A9Y2IH99_9PSEU</name>
<dbReference type="PANTHER" id="PTHR23513:SF6">
    <property type="entry name" value="MAJOR FACILITATOR SUPERFAMILY ASSOCIATED DOMAIN-CONTAINING PROTEIN"/>
    <property type="match status" value="1"/>
</dbReference>
<feature type="transmembrane region" description="Helical" evidence="7">
    <location>
        <begin position="249"/>
        <end position="271"/>
    </location>
</feature>
<feature type="transmembrane region" description="Helical" evidence="7">
    <location>
        <begin position="101"/>
        <end position="124"/>
    </location>
</feature>
<dbReference type="AlphaFoldDB" id="A0A9Y2IH99"/>
<dbReference type="EMBL" id="CP127294">
    <property type="protein sequence ID" value="WIX79919.1"/>
    <property type="molecule type" value="Genomic_DNA"/>
</dbReference>